<reference evidence="3 4" key="1">
    <citation type="submission" date="2016-06" db="EMBL/GenBank/DDBJ databases">
        <authorList>
            <person name="Kjaerup R.B."/>
            <person name="Dalgaard T.S."/>
            <person name="Juul-Madsen H.R."/>
        </authorList>
    </citation>
    <scope>NUCLEOTIDE SEQUENCE [LARGE SCALE GENOMIC DNA]</scope>
</reference>
<dbReference type="Proteomes" id="UP000215127">
    <property type="component" value="Chromosome 20"/>
</dbReference>
<feature type="coiled-coil region" evidence="1">
    <location>
        <begin position="89"/>
        <end position="120"/>
    </location>
</feature>
<feature type="region of interest" description="Disordered" evidence="2">
    <location>
        <begin position="1"/>
        <end position="59"/>
    </location>
</feature>
<name>A0A1X7SA81_ZYMT9</name>
<organism evidence="3 4">
    <name type="scientific">Zymoseptoria tritici (strain ST99CH_3D7)</name>
    <dbReference type="NCBI Taxonomy" id="1276538"/>
    <lineage>
        <taxon>Eukaryota</taxon>
        <taxon>Fungi</taxon>
        <taxon>Dikarya</taxon>
        <taxon>Ascomycota</taxon>
        <taxon>Pezizomycotina</taxon>
        <taxon>Dothideomycetes</taxon>
        <taxon>Dothideomycetidae</taxon>
        <taxon>Mycosphaerellales</taxon>
        <taxon>Mycosphaerellaceae</taxon>
        <taxon>Zymoseptoria</taxon>
    </lineage>
</organism>
<keyword evidence="4" id="KW-1185">Reference proteome</keyword>
<sequence>MSHGKETAVEEVEHDKAAQATNHDDDDEGSLARLENASRFQDHRRKATPAAVVDEPKTPAPIITTKVQVPPKKALLARASRPISMTQISEAKLNQAKLYMAELKQAKQELYKRREALIENVAARRKRSRAGRRPRGRRCVC</sequence>
<evidence type="ECO:0000313" key="3">
    <source>
        <dbReference type="EMBL" id="SMQ56565.1"/>
    </source>
</evidence>
<evidence type="ECO:0000256" key="2">
    <source>
        <dbReference type="SAM" id="MobiDB-lite"/>
    </source>
</evidence>
<protein>
    <submittedName>
        <fullName evidence="3">Uncharacterized protein</fullName>
    </submittedName>
</protein>
<feature type="compositionally biased region" description="Basic and acidic residues" evidence="2">
    <location>
        <begin position="1"/>
        <end position="17"/>
    </location>
</feature>
<accession>A0A1X7SA81</accession>
<proteinExistence type="predicted"/>
<dbReference type="AlphaFoldDB" id="A0A1X7SA81"/>
<gene>
    <name evidence="3" type="ORF">ZT3D7_G11720</name>
</gene>
<evidence type="ECO:0000256" key="1">
    <source>
        <dbReference type="SAM" id="Coils"/>
    </source>
</evidence>
<dbReference type="EMBL" id="LT853708">
    <property type="protein sequence ID" value="SMQ56565.1"/>
    <property type="molecule type" value="Genomic_DNA"/>
</dbReference>
<evidence type="ECO:0000313" key="4">
    <source>
        <dbReference type="Proteomes" id="UP000215127"/>
    </source>
</evidence>
<keyword evidence="1" id="KW-0175">Coiled coil</keyword>